<evidence type="ECO:0000313" key="2">
    <source>
        <dbReference type="Proteomes" id="UP000053660"/>
    </source>
</evidence>
<proteinExistence type="predicted"/>
<dbReference type="Proteomes" id="UP000053660">
    <property type="component" value="Unassembled WGS sequence"/>
</dbReference>
<accession>A0A0B1S0R4</accession>
<dbReference type="InterPro" id="IPR029063">
    <property type="entry name" value="SAM-dependent_MTases_sf"/>
</dbReference>
<dbReference type="Gene3D" id="3.40.50.150">
    <property type="entry name" value="Vaccinia Virus protein VP39"/>
    <property type="match status" value="1"/>
</dbReference>
<evidence type="ECO:0008006" key="3">
    <source>
        <dbReference type="Google" id="ProtNLM"/>
    </source>
</evidence>
<keyword evidence="2" id="KW-1185">Reference proteome</keyword>
<dbReference type="OrthoDB" id="2016285at2759"/>
<dbReference type="AlphaFoldDB" id="A0A0B1S0R4"/>
<dbReference type="EMBL" id="KN607901">
    <property type="protein sequence ID" value="KHJ78938.1"/>
    <property type="molecule type" value="Genomic_DNA"/>
</dbReference>
<gene>
    <name evidence="1" type="ORF">OESDEN_21432</name>
</gene>
<evidence type="ECO:0000313" key="1">
    <source>
        <dbReference type="EMBL" id="KHJ78938.1"/>
    </source>
</evidence>
<organism evidence="1 2">
    <name type="scientific">Oesophagostomum dentatum</name>
    <name type="common">Nodular worm</name>
    <dbReference type="NCBI Taxonomy" id="61180"/>
    <lineage>
        <taxon>Eukaryota</taxon>
        <taxon>Metazoa</taxon>
        <taxon>Ecdysozoa</taxon>
        <taxon>Nematoda</taxon>
        <taxon>Chromadorea</taxon>
        <taxon>Rhabditida</taxon>
        <taxon>Rhabditina</taxon>
        <taxon>Rhabditomorpha</taxon>
        <taxon>Strongyloidea</taxon>
        <taxon>Strongylidae</taxon>
        <taxon>Oesophagostomum</taxon>
    </lineage>
</organism>
<name>A0A0B1S0R4_OESDE</name>
<dbReference type="SUPFAM" id="SSF53335">
    <property type="entry name" value="S-adenosyl-L-methionine-dependent methyltransferases"/>
    <property type="match status" value="1"/>
</dbReference>
<protein>
    <recommendedName>
        <fullName evidence="3">PABS domain-containing protein</fullName>
    </recommendedName>
</protein>
<reference evidence="1 2" key="1">
    <citation type="submission" date="2014-03" db="EMBL/GenBank/DDBJ databases">
        <title>Draft genome of the hookworm Oesophagostomum dentatum.</title>
        <authorList>
            <person name="Mitreva M."/>
        </authorList>
    </citation>
    <scope>NUCLEOTIDE SEQUENCE [LARGE SCALE GENOMIC DNA]</scope>
    <source>
        <strain evidence="1 2">OD-Hann</strain>
    </source>
</reference>
<sequence length="108" mass="12032">MFLSGAVEMRKDSEARVLALGMGGGFVNSFLHHNFPQMNITVVELEPKMAEIAKKWFDLELDRRHHLHIGDAMEFVRDAVAQGVLPISDKGRKSGREAAPQVVVAYLT</sequence>